<proteinExistence type="predicted"/>
<reference evidence="2 3" key="1">
    <citation type="submission" date="2015-10" db="EMBL/GenBank/DDBJ databases">
        <title>Draft genome sequence of Salegentibacter salinarum KCTC 12975.</title>
        <authorList>
            <person name="Lin W."/>
            <person name="Zheng Q."/>
        </authorList>
    </citation>
    <scope>NUCLEOTIDE SEQUENCE [LARGE SCALE GENOMIC DNA]</scope>
    <source>
        <strain evidence="2 3">KCTC 12975</strain>
    </source>
</reference>
<dbReference type="OrthoDB" id="9809379at2"/>
<protein>
    <recommendedName>
        <fullName evidence="1">ATPase AAA-type core domain-containing protein</fullName>
    </recommendedName>
</protein>
<dbReference type="EMBL" id="LKTS01000034">
    <property type="protein sequence ID" value="PKD17605.1"/>
    <property type="molecule type" value="Genomic_DNA"/>
</dbReference>
<feature type="domain" description="ATPase AAA-type core" evidence="1">
    <location>
        <begin position="186"/>
        <end position="304"/>
    </location>
</feature>
<organism evidence="2 3">
    <name type="scientific">Salegentibacter salinarum</name>
    <dbReference type="NCBI Taxonomy" id="447422"/>
    <lineage>
        <taxon>Bacteria</taxon>
        <taxon>Pseudomonadati</taxon>
        <taxon>Bacteroidota</taxon>
        <taxon>Flavobacteriia</taxon>
        <taxon>Flavobacteriales</taxon>
        <taxon>Flavobacteriaceae</taxon>
        <taxon>Salegentibacter</taxon>
    </lineage>
</organism>
<dbReference type="SUPFAM" id="SSF52540">
    <property type="entry name" value="P-loop containing nucleoside triphosphate hydrolases"/>
    <property type="match status" value="2"/>
</dbReference>
<dbReference type="AlphaFoldDB" id="A0A2N0TSA1"/>
<evidence type="ECO:0000259" key="1">
    <source>
        <dbReference type="Pfam" id="PF00004"/>
    </source>
</evidence>
<accession>A0A2N0TSA1</accession>
<evidence type="ECO:0000313" key="3">
    <source>
        <dbReference type="Proteomes" id="UP000232673"/>
    </source>
</evidence>
<dbReference type="InterPro" id="IPR050747">
    <property type="entry name" value="Mitochondrial_chaperone_BCS1"/>
</dbReference>
<dbReference type="PANTHER" id="PTHR23070">
    <property type="entry name" value="BCS1 AAA-TYPE ATPASE"/>
    <property type="match status" value="1"/>
</dbReference>
<keyword evidence="3" id="KW-1185">Reference proteome</keyword>
<name>A0A2N0TSA1_9FLAO</name>
<dbReference type="InterPro" id="IPR027417">
    <property type="entry name" value="P-loop_NTPase"/>
</dbReference>
<gene>
    <name evidence="2" type="ORF">APR41_05180</name>
</gene>
<dbReference type="Proteomes" id="UP000232673">
    <property type="component" value="Unassembled WGS sequence"/>
</dbReference>
<comment type="caution">
    <text evidence="2">The sequence shown here is derived from an EMBL/GenBank/DDBJ whole genome shotgun (WGS) entry which is preliminary data.</text>
</comment>
<sequence length="354" mass="41276">MNYRNNKEPKFLPDFNLQHVNHMMNFYHVQKMYLAYFGKVPSYYTFSNRDIEKFHQRFSETFATNILGKHFRRCYDKDEHKAEIIYILKQEIMLEQDPDEINVYFQDENSALLDNLLEFIKGFKKEKPDQAHINLIIMQPHGLDNKKIDFTKPDLDLSKSYNDDFPGYHDKMLKIVQENNKSGLHLLYGKPGTGKSTYIRYLCGLVKKEIVFLPGQMAQNLDNIAMTKYLMDNPNSVLVIEDAEELIVSRDNQRNSNLAMILNITDGILGESLGIQIIATFNTDVQHIDPALKRKGRLKSAYEFKALSVEKANHLLIDQSLNYSTQDDMTLAEIYNISEEEQYKYPARKAVGFR</sequence>
<dbReference type="RefSeq" id="WP_079712192.1">
    <property type="nucleotide sequence ID" value="NZ_FUZC01000003.1"/>
</dbReference>
<dbReference type="GO" id="GO:0016887">
    <property type="term" value="F:ATP hydrolysis activity"/>
    <property type="evidence" value="ECO:0007669"/>
    <property type="project" value="InterPro"/>
</dbReference>
<dbReference type="Gene3D" id="3.40.50.300">
    <property type="entry name" value="P-loop containing nucleotide triphosphate hydrolases"/>
    <property type="match status" value="1"/>
</dbReference>
<dbReference type="Pfam" id="PF00004">
    <property type="entry name" value="AAA"/>
    <property type="match status" value="1"/>
</dbReference>
<evidence type="ECO:0000313" key="2">
    <source>
        <dbReference type="EMBL" id="PKD17605.1"/>
    </source>
</evidence>
<dbReference type="GO" id="GO:0005524">
    <property type="term" value="F:ATP binding"/>
    <property type="evidence" value="ECO:0007669"/>
    <property type="project" value="InterPro"/>
</dbReference>
<dbReference type="STRING" id="447422.SAMN05660903_01061"/>
<dbReference type="InterPro" id="IPR003959">
    <property type="entry name" value="ATPase_AAA_core"/>
</dbReference>